<keyword evidence="1" id="KW-0472">Membrane</keyword>
<evidence type="ECO:0000313" key="4">
    <source>
        <dbReference type="Proteomes" id="UP001597452"/>
    </source>
</evidence>
<feature type="transmembrane region" description="Helical" evidence="1">
    <location>
        <begin position="77"/>
        <end position="93"/>
    </location>
</feature>
<proteinExistence type="predicted"/>
<evidence type="ECO:0000256" key="1">
    <source>
        <dbReference type="SAM" id="Phobius"/>
    </source>
</evidence>
<protein>
    <submittedName>
        <fullName evidence="3">Tripartite tricarboxylate transporter TctB family protein</fullName>
    </submittedName>
</protein>
<dbReference type="InterPro" id="IPR009936">
    <property type="entry name" value="DUF1468"/>
</dbReference>
<organism evidence="3 4">
    <name type="scientific">Piscibacillus salipiscarius</name>
    <dbReference type="NCBI Taxonomy" id="299480"/>
    <lineage>
        <taxon>Bacteria</taxon>
        <taxon>Bacillati</taxon>
        <taxon>Bacillota</taxon>
        <taxon>Bacilli</taxon>
        <taxon>Bacillales</taxon>
        <taxon>Bacillaceae</taxon>
        <taxon>Piscibacillus</taxon>
    </lineage>
</organism>
<feature type="transmembrane region" description="Helical" evidence="1">
    <location>
        <begin position="99"/>
        <end position="116"/>
    </location>
</feature>
<keyword evidence="4" id="KW-1185">Reference proteome</keyword>
<gene>
    <name evidence="3" type="ORF">ACFSW4_07165</name>
</gene>
<feature type="transmembrane region" description="Helical" evidence="1">
    <location>
        <begin position="39"/>
        <end position="57"/>
    </location>
</feature>
<comment type="caution">
    <text evidence="3">The sequence shown here is derived from an EMBL/GenBank/DDBJ whole genome shotgun (WGS) entry which is preliminary data.</text>
</comment>
<evidence type="ECO:0000259" key="2">
    <source>
        <dbReference type="Pfam" id="PF07331"/>
    </source>
</evidence>
<feature type="transmembrane region" description="Helical" evidence="1">
    <location>
        <begin position="123"/>
        <end position="141"/>
    </location>
</feature>
<keyword evidence="1" id="KW-0812">Transmembrane</keyword>
<evidence type="ECO:0000313" key="3">
    <source>
        <dbReference type="EMBL" id="MFD2638636.1"/>
    </source>
</evidence>
<dbReference type="RefSeq" id="WP_377328365.1">
    <property type="nucleotide sequence ID" value="NZ_JBHUMZ010000019.1"/>
</dbReference>
<dbReference type="Proteomes" id="UP001597452">
    <property type="component" value="Unassembled WGS sequence"/>
</dbReference>
<reference evidence="4" key="1">
    <citation type="journal article" date="2019" name="Int. J. Syst. Evol. Microbiol.">
        <title>The Global Catalogue of Microorganisms (GCM) 10K type strain sequencing project: providing services to taxonomists for standard genome sequencing and annotation.</title>
        <authorList>
            <consortium name="The Broad Institute Genomics Platform"/>
            <consortium name="The Broad Institute Genome Sequencing Center for Infectious Disease"/>
            <person name="Wu L."/>
            <person name="Ma J."/>
        </authorList>
    </citation>
    <scope>NUCLEOTIDE SEQUENCE [LARGE SCALE GENOMIC DNA]</scope>
    <source>
        <strain evidence="4">TISTR 1571</strain>
    </source>
</reference>
<keyword evidence="1" id="KW-1133">Transmembrane helix</keyword>
<dbReference type="EMBL" id="JBHUMZ010000019">
    <property type="protein sequence ID" value="MFD2638636.1"/>
    <property type="molecule type" value="Genomic_DNA"/>
</dbReference>
<accession>A0ABW5QA58</accession>
<feature type="domain" description="DUF1468" evidence="2">
    <location>
        <begin position="9"/>
        <end position="146"/>
    </location>
</feature>
<dbReference type="Pfam" id="PF07331">
    <property type="entry name" value="TctB"/>
    <property type="match status" value="1"/>
</dbReference>
<name>A0ABW5QA58_9BACI</name>
<sequence length="152" mass="17298">MFKGVNRKIGLILFLLSAGYLYMAHQLPTYPYIPVDADAIPKALGWTLLVLSIALFFSKDNDSEEQKAKRKIPKQDVLVLLGVLVLLLLYIALFEILGFIVVTALFVFFCTWFLGYKKHISNAIVSILFPIFLYSIFVYLLQIRLPQGILPI</sequence>